<evidence type="ECO:0000313" key="2">
    <source>
        <dbReference type="EMBL" id="SDA98044.1"/>
    </source>
</evidence>
<name>A0A1G5ZT97_9HYPH</name>
<dbReference type="CDD" id="cd04301">
    <property type="entry name" value="NAT_SF"/>
    <property type="match status" value="1"/>
</dbReference>
<dbReference type="SUPFAM" id="SSF55729">
    <property type="entry name" value="Acyl-CoA N-acyltransferases (Nat)"/>
    <property type="match status" value="1"/>
</dbReference>
<dbReference type="Proteomes" id="UP000198588">
    <property type="component" value="Unassembled WGS sequence"/>
</dbReference>
<dbReference type="Pfam" id="PF00583">
    <property type="entry name" value="Acetyltransf_1"/>
    <property type="match status" value="1"/>
</dbReference>
<dbReference type="InterPro" id="IPR000182">
    <property type="entry name" value="GNAT_dom"/>
</dbReference>
<evidence type="ECO:0000259" key="1">
    <source>
        <dbReference type="PROSITE" id="PS51186"/>
    </source>
</evidence>
<dbReference type="RefSeq" id="WP_091585827.1">
    <property type="nucleotide sequence ID" value="NZ_FMXM01000028.1"/>
</dbReference>
<dbReference type="EMBL" id="FMXM01000028">
    <property type="protein sequence ID" value="SDA98044.1"/>
    <property type="molecule type" value="Genomic_DNA"/>
</dbReference>
<organism evidence="2 3">
    <name type="scientific">Mesorhizobium qingshengii</name>
    <dbReference type="NCBI Taxonomy" id="1165689"/>
    <lineage>
        <taxon>Bacteria</taxon>
        <taxon>Pseudomonadati</taxon>
        <taxon>Pseudomonadota</taxon>
        <taxon>Alphaproteobacteria</taxon>
        <taxon>Hyphomicrobiales</taxon>
        <taxon>Phyllobacteriaceae</taxon>
        <taxon>Mesorhizobium</taxon>
    </lineage>
</organism>
<feature type="domain" description="N-acetyltransferase" evidence="1">
    <location>
        <begin position="4"/>
        <end position="179"/>
    </location>
</feature>
<evidence type="ECO:0000313" key="3">
    <source>
        <dbReference type="Proteomes" id="UP000198588"/>
    </source>
</evidence>
<dbReference type="GO" id="GO:0016747">
    <property type="term" value="F:acyltransferase activity, transferring groups other than amino-acyl groups"/>
    <property type="evidence" value="ECO:0007669"/>
    <property type="project" value="InterPro"/>
</dbReference>
<gene>
    <name evidence="2" type="ORF">SAMN02927914_06067</name>
</gene>
<keyword evidence="2" id="KW-0808">Transferase</keyword>
<protein>
    <submittedName>
        <fullName evidence="2">Acetyltransferase (GNAT) family protein</fullName>
    </submittedName>
</protein>
<proteinExistence type="predicted"/>
<reference evidence="2 3" key="1">
    <citation type="submission" date="2016-10" db="EMBL/GenBank/DDBJ databases">
        <authorList>
            <person name="de Groot N.N."/>
        </authorList>
    </citation>
    <scope>NUCLEOTIDE SEQUENCE [LARGE SCALE GENOMIC DNA]</scope>
    <source>
        <strain evidence="2 3">CGMCC 1.12097</strain>
    </source>
</reference>
<dbReference type="STRING" id="1165689.SAMN02927914_06067"/>
<dbReference type="OrthoDB" id="8894819at2"/>
<dbReference type="AlphaFoldDB" id="A0A1G5ZT97"/>
<accession>A0A1G5ZT97</accession>
<dbReference type="PROSITE" id="PS51186">
    <property type="entry name" value="GNAT"/>
    <property type="match status" value="1"/>
</dbReference>
<dbReference type="InterPro" id="IPR016181">
    <property type="entry name" value="Acyl_CoA_acyltransferase"/>
</dbReference>
<sequence>MIDLDFVPVTRQTWPDFETLFEQSGGPKYCWCMSWRELAGRQSSSSADKKRAMESTVAAGTPVGIIARAGKEVVGWCSVAPRQSFRKLSPDQNDNEKDVWSIVCFFVARPHRAVGMGARLLEAAVDHAFKSGASAVEAYPVDPDSPSFRFMGFKSMFAARGFHETGMAGSRRHVMRLVR</sequence>
<dbReference type="Gene3D" id="3.40.630.30">
    <property type="match status" value="1"/>
</dbReference>